<dbReference type="InterPro" id="IPR029060">
    <property type="entry name" value="PIN-like_dom_sf"/>
</dbReference>
<gene>
    <name evidence="2" type="ORF">DRJ00_01545</name>
</gene>
<dbReference type="SUPFAM" id="SSF88723">
    <property type="entry name" value="PIN domain-like"/>
    <property type="match status" value="1"/>
</dbReference>
<dbReference type="Proteomes" id="UP000279422">
    <property type="component" value="Unassembled WGS sequence"/>
</dbReference>
<evidence type="ECO:0000313" key="2">
    <source>
        <dbReference type="EMBL" id="RLE10395.1"/>
    </source>
</evidence>
<dbReference type="InterPro" id="IPR002716">
    <property type="entry name" value="PIN_dom"/>
</dbReference>
<dbReference type="CDD" id="cd18689">
    <property type="entry name" value="PIN_VapC-like"/>
    <property type="match status" value="1"/>
</dbReference>
<dbReference type="EMBL" id="QMPZ01000009">
    <property type="protein sequence ID" value="RLE10395.1"/>
    <property type="molecule type" value="Genomic_DNA"/>
</dbReference>
<dbReference type="Pfam" id="PF01850">
    <property type="entry name" value="PIN"/>
    <property type="match status" value="1"/>
</dbReference>
<dbReference type="AlphaFoldDB" id="A0A497E5G1"/>
<sequence>MCPGKSAVKNIILDSWSILAWLEGESQGEKVKDLVHWVDGKRSLDLERRIKNLIGDSKIERIRLFINIINLGEVFCILGRRKGEEEANETISEIKESPIEVIPASNSLVFKATSLKVRYSIAYADAFAIATAIARKGFLLTGNPELKGLKDVPIIWIGERR</sequence>
<accession>A0A497E5G1</accession>
<comment type="caution">
    <text evidence="2">The sequence shown here is derived from an EMBL/GenBank/DDBJ whole genome shotgun (WGS) entry which is preliminary data.</text>
</comment>
<protein>
    <recommendedName>
        <fullName evidence="1">PIN domain-containing protein</fullName>
    </recommendedName>
</protein>
<dbReference type="Gene3D" id="3.40.50.1010">
    <property type="entry name" value="5'-nuclease"/>
    <property type="match status" value="1"/>
</dbReference>
<name>A0A497E5G1_UNCAE</name>
<feature type="domain" description="PIN" evidence="1">
    <location>
        <begin position="46"/>
        <end position="147"/>
    </location>
</feature>
<reference evidence="2 3" key="1">
    <citation type="submission" date="2018-06" db="EMBL/GenBank/DDBJ databases">
        <title>Extensive metabolic versatility and redundancy in microbially diverse, dynamic hydrothermal sediments.</title>
        <authorList>
            <person name="Dombrowski N."/>
            <person name="Teske A."/>
            <person name="Baker B.J."/>
        </authorList>
    </citation>
    <scope>NUCLEOTIDE SEQUENCE [LARGE SCALE GENOMIC DNA]</scope>
    <source>
        <strain evidence="2">B47_G16</strain>
    </source>
</reference>
<proteinExistence type="predicted"/>
<evidence type="ECO:0000313" key="3">
    <source>
        <dbReference type="Proteomes" id="UP000279422"/>
    </source>
</evidence>
<evidence type="ECO:0000259" key="1">
    <source>
        <dbReference type="Pfam" id="PF01850"/>
    </source>
</evidence>
<organism evidence="2 3">
    <name type="scientific">Aerophobetes bacterium</name>
    <dbReference type="NCBI Taxonomy" id="2030807"/>
    <lineage>
        <taxon>Bacteria</taxon>
        <taxon>Candidatus Aerophobota</taxon>
    </lineage>
</organism>